<sequence length="222" mass="24813">MWFCKLNKIHLLYLPAHASYLLQPLDLAPFSVLKTRYRNEIRALSVLDDAAPIKKERFVVSYNKAREEALSERVIRAGWRAAGLCPFNPNLVLLSSKVTGRPVTPLAAIQALTTSEQVFSTPQSSQALYKAQQQLLLAAQLKAENQQLKYQLDHYKITRTRERVQVNPNEQFSNVESIQAAIDRAAALQAQQASTSAEKEAEKAAAAAVACTLNSMCTQWQR</sequence>
<gene>
    <name evidence="3" type="ORF">M421DRAFT_417559</name>
</gene>
<dbReference type="GO" id="GO:0003676">
    <property type="term" value="F:nucleic acid binding"/>
    <property type="evidence" value="ECO:0007669"/>
    <property type="project" value="InterPro"/>
</dbReference>
<accession>A0A6A5RWV1</accession>
<keyword evidence="1" id="KW-0732">Signal</keyword>
<organism evidence="3 4">
    <name type="scientific">Didymella exigua CBS 183.55</name>
    <dbReference type="NCBI Taxonomy" id="1150837"/>
    <lineage>
        <taxon>Eukaryota</taxon>
        <taxon>Fungi</taxon>
        <taxon>Dikarya</taxon>
        <taxon>Ascomycota</taxon>
        <taxon>Pezizomycotina</taxon>
        <taxon>Dothideomycetes</taxon>
        <taxon>Pleosporomycetidae</taxon>
        <taxon>Pleosporales</taxon>
        <taxon>Pleosporineae</taxon>
        <taxon>Didymellaceae</taxon>
        <taxon>Didymella</taxon>
    </lineage>
</organism>
<name>A0A6A5RWV1_9PLEO</name>
<keyword evidence="4" id="KW-1185">Reference proteome</keyword>
<dbReference type="Pfam" id="PF03184">
    <property type="entry name" value="DDE_1"/>
    <property type="match status" value="1"/>
</dbReference>
<dbReference type="GeneID" id="54349180"/>
<feature type="domain" description="DDE-1" evidence="2">
    <location>
        <begin position="4"/>
        <end position="79"/>
    </location>
</feature>
<dbReference type="OrthoDB" id="3935526at2759"/>
<protein>
    <submittedName>
        <fullName evidence="3">DDE-domain-containing protein</fullName>
    </submittedName>
</protein>
<proteinExistence type="predicted"/>
<feature type="chain" id="PRO_5025695162" evidence="1">
    <location>
        <begin position="19"/>
        <end position="222"/>
    </location>
</feature>
<dbReference type="InterPro" id="IPR004875">
    <property type="entry name" value="DDE_SF_endonuclease_dom"/>
</dbReference>
<evidence type="ECO:0000313" key="4">
    <source>
        <dbReference type="Proteomes" id="UP000800082"/>
    </source>
</evidence>
<dbReference type="Proteomes" id="UP000800082">
    <property type="component" value="Unassembled WGS sequence"/>
</dbReference>
<feature type="signal peptide" evidence="1">
    <location>
        <begin position="1"/>
        <end position="18"/>
    </location>
</feature>
<dbReference type="EMBL" id="ML978960">
    <property type="protein sequence ID" value="KAF1931810.1"/>
    <property type="molecule type" value="Genomic_DNA"/>
</dbReference>
<dbReference type="RefSeq" id="XP_033452058.1">
    <property type="nucleotide sequence ID" value="XM_033591512.1"/>
</dbReference>
<dbReference type="AlphaFoldDB" id="A0A6A5RWV1"/>
<evidence type="ECO:0000256" key="1">
    <source>
        <dbReference type="SAM" id="SignalP"/>
    </source>
</evidence>
<evidence type="ECO:0000313" key="3">
    <source>
        <dbReference type="EMBL" id="KAF1931810.1"/>
    </source>
</evidence>
<evidence type="ECO:0000259" key="2">
    <source>
        <dbReference type="Pfam" id="PF03184"/>
    </source>
</evidence>
<reference evidence="3" key="1">
    <citation type="journal article" date="2020" name="Stud. Mycol.">
        <title>101 Dothideomycetes genomes: a test case for predicting lifestyles and emergence of pathogens.</title>
        <authorList>
            <person name="Haridas S."/>
            <person name="Albert R."/>
            <person name="Binder M."/>
            <person name="Bloem J."/>
            <person name="Labutti K."/>
            <person name="Salamov A."/>
            <person name="Andreopoulos B."/>
            <person name="Baker S."/>
            <person name="Barry K."/>
            <person name="Bills G."/>
            <person name="Bluhm B."/>
            <person name="Cannon C."/>
            <person name="Castanera R."/>
            <person name="Culley D."/>
            <person name="Daum C."/>
            <person name="Ezra D."/>
            <person name="Gonzalez J."/>
            <person name="Henrissat B."/>
            <person name="Kuo A."/>
            <person name="Liang C."/>
            <person name="Lipzen A."/>
            <person name="Lutzoni F."/>
            <person name="Magnuson J."/>
            <person name="Mondo S."/>
            <person name="Nolan M."/>
            <person name="Ohm R."/>
            <person name="Pangilinan J."/>
            <person name="Park H.-J."/>
            <person name="Ramirez L."/>
            <person name="Alfaro M."/>
            <person name="Sun H."/>
            <person name="Tritt A."/>
            <person name="Yoshinaga Y."/>
            <person name="Zwiers L.-H."/>
            <person name="Turgeon B."/>
            <person name="Goodwin S."/>
            <person name="Spatafora J."/>
            <person name="Crous P."/>
            <person name="Grigoriev I."/>
        </authorList>
    </citation>
    <scope>NUCLEOTIDE SEQUENCE</scope>
    <source>
        <strain evidence="3">CBS 183.55</strain>
    </source>
</reference>